<reference evidence="4 5" key="1">
    <citation type="submission" date="2020-02" db="EMBL/GenBank/DDBJ databases">
        <title>Genome sequence of strain AETb3-4.</title>
        <authorList>
            <person name="Gao J."/>
            <person name="Zhang X."/>
        </authorList>
    </citation>
    <scope>NUCLEOTIDE SEQUENCE [LARGE SCALE GENOMIC DNA]</scope>
    <source>
        <strain evidence="4 5">AETb3-4</strain>
    </source>
</reference>
<dbReference type="Gene3D" id="3.40.630.190">
    <property type="entry name" value="LCP protein"/>
    <property type="match status" value="1"/>
</dbReference>
<protein>
    <submittedName>
        <fullName evidence="4">LCP family protein</fullName>
    </submittedName>
</protein>
<keyword evidence="2" id="KW-1133">Transmembrane helix</keyword>
<organism evidence="4 5">
    <name type="scientific">Arthrobacter wenxiniae</name>
    <dbReference type="NCBI Taxonomy" id="2713570"/>
    <lineage>
        <taxon>Bacteria</taxon>
        <taxon>Bacillati</taxon>
        <taxon>Actinomycetota</taxon>
        <taxon>Actinomycetes</taxon>
        <taxon>Micrococcales</taxon>
        <taxon>Micrococcaceae</taxon>
        <taxon>Arthrobacter</taxon>
    </lineage>
</organism>
<dbReference type="Proteomes" id="UP000543556">
    <property type="component" value="Unassembled WGS sequence"/>
</dbReference>
<evidence type="ECO:0000256" key="2">
    <source>
        <dbReference type="SAM" id="Phobius"/>
    </source>
</evidence>
<keyword evidence="2" id="KW-0472">Membrane</keyword>
<dbReference type="InterPro" id="IPR004474">
    <property type="entry name" value="LytR_CpsA_psr"/>
</dbReference>
<dbReference type="AlphaFoldDB" id="A0A7Y7IEB6"/>
<dbReference type="PANTHER" id="PTHR33392:SF6">
    <property type="entry name" value="POLYISOPRENYL-TEICHOIC ACID--PEPTIDOGLYCAN TEICHOIC ACID TRANSFERASE TAGU"/>
    <property type="match status" value="1"/>
</dbReference>
<accession>A0A7Y7IEB6</accession>
<gene>
    <name evidence="4" type="ORF">G6034_03210</name>
</gene>
<keyword evidence="5" id="KW-1185">Reference proteome</keyword>
<name>A0A7Y7IEB6_9MICC</name>
<feature type="domain" description="Cell envelope-related transcriptional attenuator" evidence="3">
    <location>
        <begin position="103"/>
        <end position="246"/>
    </location>
</feature>
<feature type="transmembrane region" description="Helical" evidence="2">
    <location>
        <begin position="21"/>
        <end position="44"/>
    </location>
</feature>
<comment type="similarity">
    <text evidence="1">Belongs to the LytR/CpsA/Psr (LCP) family.</text>
</comment>
<dbReference type="NCBIfam" id="TIGR00350">
    <property type="entry name" value="lytR_cpsA_psr"/>
    <property type="match status" value="1"/>
</dbReference>
<dbReference type="EMBL" id="JAAMFM010000003">
    <property type="protein sequence ID" value="NVM93933.1"/>
    <property type="molecule type" value="Genomic_DNA"/>
</dbReference>
<evidence type="ECO:0000256" key="1">
    <source>
        <dbReference type="ARBA" id="ARBA00006068"/>
    </source>
</evidence>
<comment type="caution">
    <text evidence="4">The sequence shown here is derived from an EMBL/GenBank/DDBJ whole genome shotgun (WGS) entry which is preliminary data.</text>
</comment>
<sequence>MSEDLAPPVPARRRRNARRNVLLFFLAIFVVAAVVSGLFVYNLAHSFDTKTQKIGQAFPSEAARPVKPTEGPASNAMNILLLGSDTRGAALAQAEEGQPSNQRSDTMMWVHIPADRKHIYMMSVMRDTWVDIPGHGQAKINAAMAYGGVPLVVQTLEGLFKSRIDHVAIVDFEGFKAITDALGGVEVNVPIGFKAYTADITLKAGPQKLNGDQALAFARERYAFVDGDYQRVKDQQIFLKAVMNTVLTPATLTNPVKVTELVNQVSPYLSVDKGLDAATVGALAVSLNAVRGSDVVSFTLPTLGTGTSADGQSIVLKDDAAISAIAKALTDDSLGTYLKSAGLGG</sequence>
<keyword evidence="2" id="KW-0812">Transmembrane</keyword>
<dbReference type="PANTHER" id="PTHR33392">
    <property type="entry name" value="POLYISOPRENYL-TEICHOIC ACID--PEPTIDOGLYCAN TEICHOIC ACID TRANSFERASE TAGU"/>
    <property type="match status" value="1"/>
</dbReference>
<evidence type="ECO:0000313" key="4">
    <source>
        <dbReference type="EMBL" id="NVM93933.1"/>
    </source>
</evidence>
<evidence type="ECO:0000313" key="5">
    <source>
        <dbReference type="Proteomes" id="UP000543556"/>
    </source>
</evidence>
<evidence type="ECO:0000259" key="3">
    <source>
        <dbReference type="Pfam" id="PF03816"/>
    </source>
</evidence>
<dbReference type="Pfam" id="PF03816">
    <property type="entry name" value="LytR_cpsA_psr"/>
    <property type="match status" value="1"/>
</dbReference>
<dbReference type="InterPro" id="IPR050922">
    <property type="entry name" value="LytR/CpsA/Psr_CW_biosynth"/>
</dbReference>
<proteinExistence type="inferred from homology"/>
<dbReference type="RefSeq" id="WP_176633672.1">
    <property type="nucleotide sequence ID" value="NZ_JAAMFM010000003.1"/>
</dbReference>